<dbReference type="AlphaFoldDB" id="A0A9P8DNX0"/>
<name>A0A9P8DNX0_9HYPO</name>
<dbReference type="GeneID" id="68310189"/>
<comment type="caution">
    <text evidence="1">The sequence shown here is derived from an EMBL/GenBank/DDBJ whole genome shotgun (WGS) entry which is preliminary data.</text>
</comment>
<sequence>MKYYQPIDPEDQENEADNIFEKYLERFCLNMEYHKDNFKADCREVRDGLREKLRCKLKQLRGSRRRRIERRQTWAEIQV</sequence>
<accession>A0A9P8DNX0</accession>
<keyword evidence="2" id="KW-1185">Reference proteome</keyword>
<dbReference type="EMBL" id="JAHBCI010000002">
    <property type="protein sequence ID" value="KAG9505363.1"/>
    <property type="molecule type" value="Genomic_DNA"/>
</dbReference>
<gene>
    <name evidence="1" type="ORF">J7337_002332</name>
</gene>
<dbReference type="KEGG" id="fmu:J7337_002332"/>
<dbReference type="Proteomes" id="UP000827133">
    <property type="component" value="Unassembled WGS sequence"/>
</dbReference>
<protein>
    <submittedName>
        <fullName evidence="1">Uncharacterized protein</fullName>
    </submittedName>
</protein>
<organism evidence="1 2">
    <name type="scientific">Fusarium musae</name>
    <dbReference type="NCBI Taxonomy" id="1042133"/>
    <lineage>
        <taxon>Eukaryota</taxon>
        <taxon>Fungi</taxon>
        <taxon>Dikarya</taxon>
        <taxon>Ascomycota</taxon>
        <taxon>Pezizomycotina</taxon>
        <taxon>Sordariomycetes</taxon>
        <taxon>Hypocreomycetidae</taxon>
        <taxon>Hypocreales</taxon>
        <taxon>Nectriaceae</taxon>
        <taxon>Fusarium</taxon>
    </lineage>
</organism>
<dbReference type="RefSeq" id="XP_044684362.1">
    <property type="nucleotide sequence ID" value="XM_044820062.1"/>
</dbReference>
<evidence type="ECO:0000313" key="2">
    <source>
        <dbReference type="Proteomes" id="UP000827133"/>
    </source>
</evidence>
<proteinExistence type="predicted"/>
<evidence type="ECO:0000313" key="1">
    <source>
        <dbReference type="EMBL" id="KAG9505363.1"/>
    </source>
</evidence>
<reference evidence="1" key="1">
    <citation type="journal article" date="2021" name="Mol. Plant Microbe Interact.">
        <title>Telomere to telomere genome assembly of Fusarium musae F31, causal agent of crown rot disease of banana.</title>
        <authorList>
            <person name="Degradi L."/>
            <person name="Tava V."/>
            <person name="Kunova A."/>
            <person name="Cortesi P."/>
            <person name="Saracchi M."/>
            <person name="Pasquali M."/>
        </authorList>
    </citation>
    <scope>NUCLEOTIDE SEQUENCE</scope>
    <source>
        <strain evidence="1">F31</strain>
    </source>
</reference>